<dbReference type="PANTHER" id="PTHR30006">
    <property type="entry name" value="THIAMINE-BINDING PERIPLASMIC PROTEIN-RELATED"/>
    <property type="match status" value="1"/>
</dbReference>
<dbReference type="Pfam" id="PF13343">
    <property type="entry name" value="SBP_bac_6"/>
    <property type="match status" value="1"/>
</dbReference>
<evidence type="ECO:0000256" key="1">
    <source>
        <dbReference type="ARBA" id="ARBA00022729"/>
    </source>
</evidence>
<dbReference type="Proteomes" id="UP001146120">
    <property type="component" value="Unassembled WGS sequence"/>
</dbReference>
<evidence type="ECO:0000313" key="3">
    <source>
        <dbReference type="Proteomes" id="UP001146120"/>
    </source>
</evidence>
<keyword evidence="1" id="KW-0732">Signal</keyword>
<dbReference type="EMBL" id="DAKRPA010000053">
    <property type="protein sequence ID" value="DBA01128.1"/>
    <property type="molecule type" value="Genomic_DNA"/>
</dbReference>
<comment type="caution">
    <text evidence="2">The sequence shown here is derived from an EMBL/GenBank/DDBJ whole genome shotgun (WGS) entry which is preliminary data.</text>
</comment>
<dbReference type="AlphaFoldDB" id="A0AAV2Z722"/>
<reference evidence="2" key="2">
    <citation type="journal article" date="2023" name="Microbiol Resour">
        <title>Decontamination and Annotation of the Draft Genome Sequence of the Oomycete Lagenidium giganteum ARSEF 373.</title>
        <authorList>
            <person name="Morgan W.R."/>
            <person name="Tartar A."/>
        </authorList>
    </citation>
    <scope>NUCLEOTIDE SEQUENCE</scope>
    <source>
        <strain evidence="2">ARSEF 373</strain>
    </source>
</reference>
<name>A0AAV2Z722_9STRA</name>
<gene>
    <name evidence="2" type="ORF">N0F65_001756</name>
</gene>
<dbReference type="SUPFAM" id="SSF53850">
    <property type="entry name" value="Periplasmic binding protein-like II"/>
    <property type="match status" value="1"/>
</dbReference>
<dbReference type="PANTHER" id="PTHR30006:SF2">
    <property type="entry name" value="ABC TRANSPORTER SUBSTRATE-BINDING PROTEIN"/>
    <property type="match status" value="1"/>
</dbReference>
<keyword evidence="3" id="KW-1185">Reference proteome</keyword>
<proteinExistence type="predicted"/>
<dbReference type="Gene3D" id="3.40.190.10">
    <property type="entry name" value="Periplasmic binding protein-like II"/>
    <property type="match status" value="2"/>
</dbReference>
<evidence type="ECO:0000313" key="2">
    <source>
        <dbReference type="EMBL" id="DBA01128.1"/>
    </source>
</evidence>
<protein>
    <submittedName>
        <fullName evidence="2">Uncharacterized protein</fullName>
    </submittedName>
</protein>
<organism evidence="2 3">
    <name type="scientific">Lagenidium giganteum</name>
    <dbReference type="NCBI Taxonomy" id="4803"/>
    <lineage>
        <taxon>Eukaryota</taxon>
        <taxon>Sar</taxon>
        <taxon>Stramenopiles</taxon>
        <taxon>Oomycota</taxon>
        <taxon>Peronosporomycetes</taxon>
        <taxon>Pythiales</taxon>
        <taxon>Pythiaceae</taxon>
    </lineage>
</organism>
<accession>A0AAV2Z722</accession>
<sequence length="338" mass="38068">MDETQTLDQLYEQALQDGGKLVIYAGGATPTQQDPLKNAFLKRFPKIDVTLVVDYSKFHEARIEHQIETNTLVPDVAALQSLQDFPRWKKRGHLSPYKPANFSKIHDSLKDQDGSWMAYNIFSFSYIYDEKYLNGVAPPKNVNDLTDARFKGKIASTYPHDDDIVLFLYAKYVEQYGWEWVDKLLKQDVTFRRGSSTAFARATSGESLIGLGTFAPVVPANTSTLKFVKDEPFVAWGQRVALLKKAKNVAAGKLFLNWLITEETQKTITNGWSVRTDVTLPGNLPPVWENKNANFDEFVPFMEDRTAAEVLRTKFALFFGEVTGNATTGALGMYPGKP</sequence>
<reference evidence="2" key="1">
    <citation type="submission" date="2022-11" db="EMBL/GenBank/DDBJ databases">
        <authorList>
            <person name="Morgan W.R."/>
            <person name="Tartar A."/>
        </authorList>
    </citation>
    <scope>NUCLEOTIDE SEQUENCE</scope>
    <source>
        <strain evidence="2">ARSEF 373</strain>
    </source>
</reference>